<evidence type="ECO:0000256" key="2">
    <source>
        <dbReference type="SAM" id="Phobius"/>
    </source>
</evidence>
<organism evidence="4 5">
    <name type="scientific">Enterococcus cecorum</name>
    <dbReference type="NCBI Taxonomy" id="44008"/>
    <lineage>
        <taxon>Bacteria</taxon>
        <taxon>Bacillati</taxon>
        <taxon>Bacillota</taxon>
        <taxon>Bacilli</taxon>
        <taxon>Lactobacillales</taxon>
        <taxon>Enterococcaceae</taxon>
        <taxon>Enterococcus</taxon>
    </lineage>
</organism>
<dbReference type="Proteomes" id="UP000196074">
    <property type="component" value="Unassembled WGS sequence"/>
</dbReference>
<name>A0A1Y4QYJ0_9ENTE</name>
<feature type="region of interest" description="Disordered" evidence="1">
    <location>
        <begin position="249"/>
        <end position="278"/>
    </location>
</feature>
<evidence type="ECO:0000259" key="3">
    <source>
        <dbReference type="Pfam" id="PF04536"/>
    </source>
</evidence>
<dbReference type="RefSeq" id="WP_087215334.1">
    <property type="nucleotide sequence ID" value="NZ_NFLC01000014.1"/>
</dbReference>
<proteinExistence type="predicted"/>
<feature type="transmembrane region" description="Helical" evidence="2">
    <location>
        <begin position="187"/>
        <end position="205"/>
    </location>
</feature>
<dbReference type="Pfam" id="PF04536">
    <property type="entry name" value="TPM_phosphatase"/>
    <property type="match status" value="1"/>
</dbReference>
<feature type="compositionally biased region" description="Gly residues" evidence="1">
    <location>
        <begin position="259"/>
        <end position="278"/>
    </location>
</feature>
<keyword evidence="2" id="KW-0472">Membrane</keyword>
<gene>
    <name evidence="4" type="ORF">B5E88_07995</name>
</gene>
<evidence type="ECO:0000256" key="1">
    <source>
        <dbReference type="SAM" id="MobiDB-lite"/>
    </source>
</evidence>
<evidence type="ECO:0000313" key="4">
    <source>
        <dbReference type="EMBL" id="OUQ09961.1"/>
    </source>
</evidence>
<keyword evidence="2" id="KW-0812">Transmembrane</keyword>
<dbReference type="AlphaFoldDB" id="A0A1Y4QYJ0"/>
<comment type="caution">
    <text evidence="4">The sequence shown here is derived from an EMBL/GenBank/DDBJ whole genome shotgun (WGS) entry which is preliminary data.</text>
</comment>
<reference evidence="5" key="1">
    <citation type="submission" date="2017-04" db="EMBL/GenBank/DDBJ databases">
        <title>Function of individual gut microbiota members based on whole genome sequencing of pure cultures obtained from chicken caecum.</title>
        <authorList>
            <person name="Medvecky M."/>
            <person name="Cejkova D."/>
            <person name="Polansky O."/>
            <person name="Karasova D."/>
            <person name="Kubasova T."/>
            <person name="Cizek A."/>
            <person name="Rychlik I."/>
        </authorList>
    </citation>
    <scope>NUCLEOTIDE SEQUENCE [LARGE SCALE GENOMIC DNA]</scope>
    <source>
        <strain evidence="5">An144</strain>
    </source>
</reference>
<feature type="domain" description="TPM" evidence="3">
    <location>
        <begin position="38"/>
        <end position="154"/>
    </location>
</feature>
<dbReference type="Gene3D" id="3.10.310.50">
    <property type="match status" value="1"/>
</dbReference>
<protein>
    <recommendedName>
        <fullName evidence="3">TPM domain-containing protein</fullName>
    </recommendedName>
</protein>
<dbReference type="EMBL" id="NFLC01000014">
    <property type="protein sequence ID" value="OUQ09961.1"/>
    <property type="molecule type" value="Genomic_DNA"/>
</dbReference>
<evidence type="ECO:0000313" key="5">
    <source>
        <dbReference type="Proteomes" id="UP000196074"/>
    </source>
</evidence>
<accession>A0A1Y4QYJ0</accession>
<dbReference type="InterPro" id="IPR007621">
    <property type="entry name" value="TPM_dom"/>
</dbReference>
<sequence length="278" mass="30782">MSTNLSIKKWTLWLSMICGLLLFVIAATPLYAQENTYVKDENNHLSANQLDQLAKIAEKIKSENQATTLLVITDTPTDDVEYSAQEYLYNTVGKDGNGAIFYIDLANRNFTTVTSGNMIDFLTDARLEDINDKVTESLKDNNFDQAATDYFEMVLEDVKAGIPHHHYRINKDTGEITYIKTLTPLEIGIAIIGGIATCLGIFFTVKGRYQLRIGGRYHYDRQNNGMIDLEINDTDLIGSFVTTRVIETHDNDDHDSGGSTFGSGFGGGNFGGGGSRSF</sequence>
<keyword evidence="2" id="KW-1133">Transmembrane helix</keyword>